<keyword evidence="9" id="KW-1185">Reference proteome</keyword>
<evidence type="ECO:0000313" key="8">
    <source>
        <dbReference type="EMBL" id="QDU54483.1"/>
    </source>
</evidence>
<reference evidence="8 9" key="1">
    <citation type="submission" date="2019-02" db="EMBL/GenBank/DDBJ databases">
        <title>Deep-cultivation of Planctomycetes and their phenomic and genomic characterization uncovers novel biology.</title>
        <authorList>
            <person name="Wiegand S."/>
            <person name="Jogler M."/>
            <person name="Boedeker C."/>
            <person name="Pinto D."/>
            <person name="Vollmers J."/>
            <person name="Rivas-Marin E."/>
            <person name="Kohn T."/>
            <person name="Peeters S.H."/>
            <person name="Heuer A."/>
            <person name="Rast P."/>
            <person name="Oberbeckmann S."/>
            <person name="Bunk B."/>
            <person name="Jeske O."/>
            <person name="Meyerdierks A."/>
            <person name="Storesund J.E."/>
            <person name="Kallscheuer N."/>
            <person name="Luecker S."/>
            <person name="Lage O.M."/>
            <person name="Pohl T."/>
            <person name="Merkel B.J."/>
            <person name="Hornburger P."/>
            <person name="Mueller R.-W."/>
            <person name="Bruemmer F."/>
            <person name="Labrenz M."/>
            <person name="Spormann A.M."/>
            <person name="Op den Camp H."/>
            <person name="Overmann J."/>
            <person name="Amann R."/>
            <person name="Jetten M.S.M."/>
            <person name="Mascher T."/>
            <person name="Medema M.H."/>
            <person name="Devos D.P."/>
            <person name="Kaster A.-K."/>
            <person name="Ovreas L."/>
            <person name="Rohde M."/>
            <person name="Galperin M.Y."/>
            <person name="Jogler C."/>
        </authorList>
    </citation>
    <scope>NUCLEOTIDE SEQUENCE [LARGE SCALE GENOMIC DNA]</scope>
    <source>
        <strain evidence="8 9">Pan181</strain>
    </source>
</reference>
<proteinExistence type="inferred from homology"/>
<dbReference type="GO" id="GO:0005524">
    <property type="term" value="F:ATP binding"/>
    <property type="evidence" value="ECO:0007669"/>
    <property type="project" value="UniProtKB-UniRule"/>
</dbReference>
<dbReference type="EMBL" id="CP036278">
    <property type="protein sequence ID" value="QDU54483.1"/>
    <property type="molecule type" value="Genomic_DNA"/>
</dbReference>
<dbReference type="Pfam" id="PF01923">
    <property type="entry name" value="Cob_adeno_trans"/>
    <property type="match status" value="1"/>
</dbReference>
<evidence type="ECO:0000259" key="7">
    <source>
        <dbReference type="Pfam" id="PF01923"/>
    </source>
</evidence>
<dbReference type="GO" id="GO:0009236">
    <property type="term" value="P:cobalamin biosynthetic process"/>
    <property type="evidence" value="ECO:0007669"/>
    <property type="project" value="UniProtKB-UniRule"/>
</dbReference>
<evidence type="ECO:0000256" key="1">
    <source>
        <dbReference type="ARBA" id="ARBA00007487"/>
    </source>
</evidence>
<comment type="similarity">
    <text evidence="1 6">Belongs to the Cob(I)alamin adenosyltransferase family.</text>
</comment>
<dbReference type="InterPro" id="IPR029499">
    <property type="entry name" value="PduO-typ"/>
</dbReference>
<dbReference type="InterPro" id="IPR036451">
    <property type="entry name" value="CblAdoTrfase-like_sf"/>
</dbReference>
<comment type="catalytic activity">
    <reaction evidence="6">
        <text>2 cob(II)alamin + reduced [electron-transfer flavoprotein] + 2 ATP = 2 adenosylcob(III)alamin + 2 triphosphate + oxidized [electron-transfer flavoprotein] + 3 H(+)</text>
        <dbReference type="Rhea" id="RHEA:28671"/>
        <dbReference type="Rhea" id="RHEA-COMP:10685"/>
        <dbReference type="Rhea" id="RHEA-COMP:10686"/>
        <dbReference type="ChEBI" id="CHEBI:15378"/>
        <dbReference type="ChEBI" id="CHEBI:16304"/>
        <dbReference type="ChEBI" id="CHEBI:18036"/>
        <dbReference type="ChEBI" id="CHEBI:18408"/>
        <dbReference type="ChEBI" id="CHEBI:30616"/>
        <dbReference type="ChEBI" id="CHEBI:57692"/>
        <dbReference type="ChEBI" id="CHEBI:58307"/>
        <dbReference type="EC" id="2.5.1.17"/>
    </reaction>
</comment>
<dbReference type="KEGG" id="amuc:Pan181_06650"/>
<sequence>MLTAGSRKPLMKIYTKTGDTGQTSLFGGQRVEKDHPRLATYGTVDELNAHLGLARAALATNPASFSAIDNSVARVQNELFDLGAELATPTSNPRTMLIQAATITALEDDIDHFEQALPPLKAFILPAGTEASCRLHIARCVCRRAERELAQLMRDESIRGELIAYLNRLSDLLFVLARAANHQAGVGDVEWQKSPG</sequence>
<dbReference type="InterPro" id="IPR016030">
    <property type="entry name" value="CblAdoTrfase-like"/>
</dbReference>
<gene>
    <name evidence="8" type="primary">yvqK</name>
    <name evidence="8" type="ORF">Pan181_06650</name>
</gene>
<dbReference type="AlphaFoldDB" id="A0A518AIC8"/>
<evidence type="ECO:0000256" key="4">
    <source>
        <dbReference type="ARBA" id="ARBA00022741"/>
    </source>
</evidence>
<dbReference type="NCBIfam" id="TIGR00636">
    <property type="entry name" value="PduO_Nterm"/>
    <property type="match status" value="1"/>
</dbReference>
<dbReference type="PANTHER" id="PTHR12213:SF0">
    <property type="entry name" value="CORRINOID ADENOSYLTRANSFERASE MMAB"/>
    <property type="match status" value="1"/>
</dbReference>
<keyword evidence="3 6" id="KW-0808">Transferase</keyword>
<comment type="pathway">
    <text evidence="6">Cofactor biosynthesis; adenosylcobalamin biosynthesis; adenosylcobalamin from cob(II)yrinate a,c-diamide: step 2/7.</text>
</comment>
<dbReference type="EC" id="2.5.1.17" evidence="6"/>
<evidence type="ECO:0000256" key="2">
    <source>
        <dbReference type="ARBA" id="ARBA00011233"/>
    </source>
</evidence>
<evidence type="ECO:0000256" key="6">
    <source>
        <dbReference type="RuleBase" id="RU366026"/>
    </source>
</evidence>
<keyword evidence="4 6" id="KW-0547">Nucleotide-binding</keyword>
<feature type="domain" description="Cobalamin adenosyltransferase-like" evidence="7">
    <location>
        <begin position="13"/>
        <end position="179"/>
    </location>
</feature>
<name>A0A518AIC8_9BACT</name>
<dbReference type="PANTHER" id="PTHR12213">
    <property type="entry name" value="CORRINOID ADENOSYLTRANSFERASE"/>
    <property type="match status" value="1"/>
</dbReference>
<comment type="catalytic activity">
    <reaction evidence="6">
        <text>2 cob(II)yrinate a,c diamide + reduced [electron-transfer flavoprotein] + 2 ATP = 2 adenosylcob(III)yrinate a,c-diamide + 2 triphosphate + oxidized [electron-transfer flavoprotein] + 3 H(+)</text>
        <dbReference type="Rhea" id="RHEA:11528"/>
        <dbReference type="Rhea" id="RHEA-COMP:10685"/>
        <dbReference type="Rhea" id="RHEA-COMP:10686"/>
        <dbReference type="ChEBI" id="CHEBI:15378"/>
        <dbReference type="ChEBI" id="CHEBI:18036"/>
        <dbReference type="ChEBI" id="CHEBI:30616"/>
        <dbReference type="ChEBI" id="CHEBI:57692"/>
        <dbReference type="ChEBI" id="CHEBI:58307"/>
        <dbReference type="ChEBI" id="CHEBI:58503"/>
        <dbReference type="ChEBI" id="CHEBI:58537"/>
        <dbReference type="EC" id="2.5.1.17"/>
    </reaction>
</comment>
<protein>
    <recommendedName>
        <fullName evidence="6">Corrinoid adenosyltransferase</fullName>
        <ecNumber evidence="6">2.5.1.17</ecNumber>
    </recommendedName>
    <alternativeName>
        <fullName evidence="6">Cob(II)alamin adenosyltransferase</fullName>
    </alternativeName>
    <alternativeName>
        <fullName evidence="6">Cob(II)yrinic acid a,c-diamide adenosyltransferase</fullName>
    </alternativeName>
    <alternativeName>
        <fullName evidence="6">Cobinamide/cobalamin adenosyltransferase</fullName>
    </alternativeName>
</protein>
<dbReference type="Proteomes" id="UP000315750">
    <property type="component" value="Chromosome"/>
</dbReference>
<keyword evidence="5 6" id="KW-0067">ATP-binding</keyword>
<evidence type="ECO:0000313" key="9">
    <source>
        <dbReference type="Proteomes" id="UP000315750"/>
    </source>
</evidence>
<evidence type="ECO:0000256" key="5">
    <source>
        <dbReference type="ARBA" id="ARBA00022840"/>
    </source>
</evidence>
<dbReference type="Gene3D" id="1.20.1200.10">
    <property type="entry name" value="Cobalamin adenosyltransferase-like"/>
    <property type="match status" value="1"/>
</dbReference>
<dbReference type="FunFam" id="1.20.1200.10:FF:000001">
    <property type="entry name" value="Cob(I)yrinic acid a,c-diamide adenosyltransferase"/>
    <property type="match status" value="1"/>
</dbReference>
<comment type="subunit">
    <text evidence="2">Homotrimer.</text>
</comment>
<organism evidence="8 9">
    <name type="scientific">Aeoliella mucimassa</name>
    <dbReference type="NCBI Taxonomy" id="2527972"/>
    <lineage>
        <taxon>Bacteria</taxon>
        <taxon>Pseudomonadati</taxon>
        <taxon>Planctomycetota</taxon>
        <taxon>Planctomycetia</taxon>
        <taxon>Pirellulales</taxon>
        <taxon>Lacipirellulaceae</taxon>
        <taxon>Aeoliella</taxon>
    </lineage>
</organism>
<accession>A0A518AIC8</accession>
<evidence type="ECO:0000256" key="3">
    <source>
        <dbReference type="ARBA" id="ARBA00022679"/>
    </source>
</evidence>
<dbReference type="UniPathway" id="UPA00148">
    <property type="reaction ID" value="UER00233"/>
</dbReference>
<dbReference type="SUPFAM" id="SSF89028">
    <property type="entry name" value="Cobalamin adenosyltransferase-like"/>
    <property type="match status" value="1"/>
</dbReference>
<keyword evidence="6" id="KW-0169">Cobalamin biosynthesis</keyword>
<dbReference type="GO" id="GO:0008817">
    <property type="term" value="F:corrinoid adenosyltransferase activity"/>
    <property type="evidence" value="ECO:0007669"/>
    <property type="project" value="UniProtKB-UniRule"/>
</dbReference>